<dbReference type="InParanoid" id="A0A0C3ES89"/>
<dbReference type="EMBL" id="KN833628">
    <property type="protein sequence ID" value="KIM70984.1"/>
    <property type="molecule type" value="Genomic_DNA"/>
</dbReference>
<feature type="non-terminal residue" evidence="2">
    <location>
        <position position="1"/>
    </location>
</feature>
<dbReference type="OrthoDB" id="3238775at2759"/>
<feature type="compositionally biased region" description="Pro residues" evidence="1">
    <location>
        <begin position="7"/>
        <end position="21"/>
    </location>
</feature>
<evidence type="ECO:0000313" key="3">
    <source>
        <dbReference type="Proteomes" id="UP000054166"/>
    </source>
</evidence>
<evidence type="ECO:0000313" key="2">
    <source>
        <dbReference type="EMBL" id="KIM70984.1"/>
    </source>
</evidence>
<reference evidence="2 3" key="1">
    <citation type="submission" date="2014-04" db="EMBL/GenBank/DDBJ databases">
        <authorList>
            <consortium name="DOE Joint Genome Institute"/>
            <person name="Kuo A."/>
            <person name="Tarkka M."/>
            <person name="Buscot F."/>
            <person name="Kohler A."/>
            <person name="Nagy L.G."/>
            <person name="Floudas D."/>
            <person name="Copeland A."/>
            <person name="Barry K.W."/>
            <person name="Cichocki N."/>
            <person name="Veneault-Fourrey C."/>
            <person name="LaButti K."/>
            <person name="Lindquist E.A."/>
            <person name="Lipzen A."/>
            <person name="Lundell T."/>
            <person name="Morin E."/>
            <person name="Murat C."/>
            <person name="Sun H."/>
            <person name="Tunlid A."/>
            <person name="Henrissat B."/>
            <person name="Grigoriev I.V."/>
            <person name="Hibbett D.S."/>
            <person name="Martin F."/>
            <person name="Nordberg H.P."/>
            <person name="Cantor M.N."/>
            <person name="Hua S.X."/>
        </authorList>
    </citation>
    <scope>NUCLEOTIDE SEQUENCE [LARGE SCALE GENOMIC DNA]</scope>
    <source>
        <strain evidence="2 3">F 1598</strain>
    </source>
</reference>
<feature type="compositionally biased region" description="Polar residues" evidence="1">
    <location>
        <begin position="45"/>
        <end position="61"/>
    </location>
</feature>
<accession>A0A0C3ES89</accession>
<dbReference type="Proteomes" id="UP000054166">
    <property type="component" value="Unassembled WGS sequence"/>
</dbReference>
<reference evidence="3" key="2">
    <citation type="submission" date="2015-01" db="EMBL/GenBank/DDBJ databases">
        <title>Evolutionary Origins and Diversification of the Mycorrhizal Mutualists.</title>
        <authorList>
            <consortium name="DOE Joint Genome Institute"/>
            <consortium name="Mycorrhizal Genomics Consortium"/>
            <person name="Kohler A."/>
            <person name="Kuo A."/>
            <person name="Nagy L.G."/>
            <person name="Floudas D."/>
            <person name="Copeland A."/>
            <person name="Barry K.W."/>
            <person name="Cichocki N."/>
            <person name="Veneault-Fourrey C."/>
            <person name="LaButti K."/>
            <person name="Lindquist E.A."/>
            <person name="Lipzen A."/>
            <person name="Lundell T."/>
            <person name="Morin E."/>
            <person name="Murat C."/>
            <person name="Riley R."/>
            <person name="Ohm R."/>
            <person name="Sun H."/>
            <person name="Tunlid A."/>
            <person name="Henrissat B."/>
            <person name="Grigoriev I.V."/>
            <person name="Hibbett D.S."/>
            <person name="Martin F."/>
        </authorList>
    </citation>
    <scope>NUCLEOTIDE SEQUENCE [LARGE SCALE GENOMIC DNA]</scope>
    <source>
        <strain evidence="3">F 1598</strain>
    </source>
</reference>
<evidence type="ECO:0000256" key="1">
    <source>
        <dbReference type="SAM" id="MobiDB-lite"/>
    </source>
</evidence>
<dbReference type="HOGENOM" id="CLU_923048_0_0_1"/>
<name>A0A0C3ES89_PILCF</name>
<dbReference type="AlphaFoldDB" id="A0A0C3ES89"/>
<proteinExistence type="predicted"/>
<feature type="region of interest" description="Disordered" evidence="1">
    <location>
        <begin position="222"/>
        <end position="249"/>
    </location>
</feature>
<gene>
    <name evidence="2" type="ORF">PILCRDRAFT_94066</name>
</gene>
<protein>
    <submittedName>
        <fullName evidence="2">Uncharacterized protein</fullName>
    </submittedName>
</protein>
<organism evidence="2 3">
    <name type="scientific">Piloderma croceum (strain F 1598)</name>
    <dbReference type="NCBI Taxonomy" id="765440"/>
    <lineage>
        <taxon>Eukaryota</taxon>
        <taxon>Fungi</taxon>
        <taxon>Dikarya</taxon>
        <taxon>Basidiomycota</taxon>
        <taxon>Agaricomycotina</taxon>
        <taxon>Agaricomycetes</taxon>
        <taxon>Agaricomycetidae</taxon>
        <taxon>Atheliales</taxon>
        <taxon>Atheliaceae</taxon>
        <taxon>Piloderma</taxon>
    </lineage>
</organism>
<feature type="non-terminal residue" evidence="2">
    <location>
        <position position="302"/>
    </location>
</feature>
<keyword evidence="3" id="KW-1185">Reference proteome</keyword>
<feature type="region of interest" description="Disordered" evidence="1">
    <location>
        <begin position="1"/>
        <end position="77"/>
    </location>
</feature>
<sequence length="302" mass="33731">FMFPRIPQGPPPPLYQHPPPYEENVAPDNPSSPSELDFDVFANLGPSTQNDTRAQDTTEPIQQRGPEALAASNSGSVPCDEARNSALRIVQYEALIWVVPSPKKTLGRKNRKAAKLDPIVYGPADFTSSSLWAKFLTQIAGIVDSSQHLLTVSSFEWRWQKPANSIWVPLRDENGYLSFLRKICEVKTSPYVIFRMNAPAIPLPLPSSNAPTQPWALSAAGASSLPDTHVSEPDDSDDDTRDSRRKRPKFDDELENLVLEIDQKYSAGLCMDHPNQPCFHHRPTDNHFILDRPKKLVWAAAI</sequence>